<evidence type="ECO:0000259" key="2">
    <source>
        <dbReference type="Pfam" id="PF16092"/>
    </source>
</evidence>
<dbReference type="EMBL" id="JAROKS010000015">
    <property type="protein sequence ID" value="KAK1796228.1"/>
    <property type="molecule type" value="Genomic_DNA"/>
</dbReference>
<dbReference type="Gene3D" id="3.50.50.60">
    <property type="entry name" value="FAD/NAD(P)-binding domain"/>
    <property type="match status" value="2"/>
</dbReference>
<dbReference type="InterPro" id="IPR036188">
    <property type="entry name" value="FAD/NAD-bd_sf"/>
</dbReference>
<organism evidence="4 5">
    <name type="scientific">Electrophorus voltai</name>
    <dbReference type="NCBI Taxonomy" id="2609070"/>
    <lineage>
        <taxon>Eukaryota</taxon>
        <taxon>Metazoa</taxon>
        <taxon>Chordata</taxon>
        <taxon>Craniata</taxon>
        <taxon>Vertebrata</taxon>
        <taxon>Euteleostomi</taxon>
        <taxon>Actinopterygii</taxon>
        <taxon>Neopterygii</taxon>
        <taxon>Teleostei</taxon>
        <taxon>Ostariophysi</taxon>
        <taxon>Gymnotiformes</taxon>
        <taxon>Gymnotoidei</taxon>
        <taxon>Gymnotidae</taxon>
        <taxon>Electrophorus</taxon>
    </lineage>
</organism>
<feature type="region of interest" description="Disordered" evidence="1">
    <location>
        <begin position="292"/>
        <end position="321"/>
    </location>
</feature>
<reference evidence="4" key="1">
    <citation type="submission" date="2023-03" db="EMBL/GenBank/DDBJ databases">
        <title>Electrophorus voltai genome.</title>
        <authorList>
            <person name="Bian C."/>
        </authorList>
    </citation>
    <scope>NUCLEOTIDE SEQUENCE</scope>
    <source>
        <strain evidence="4">CB-2022</strain>
        <tissue evidence="4">Muscle</tissue>
    </source>
</reference>
<keyword evidence="5" id="KW-1185">Reference proteome</keyword>
<dbReference type="PANTHER" id="PTHR21178:SF8">
    <property type="entry name" value="CILIA- AND FLAGELLA-ASSOCIATED PROTEIN 61"/>
    <property type="match status" value="1"/>
</dbReference>
<dbReference type="Pfam" id="PF16092">
    <property type="entry name" value="CFAP61_N"/>
    <property type="match status" value="2"/>
</dbReference>
<feature type="domain" description="Cilia- and flagella-associated protein 61 N-terminal" evidence="2">
    <location>
        <begin position="18"/>
        <end position="292"/>
    </location>
</feature>
<feature type="domain" description="CFAP61 dimerisation" evidence="3">
    <location>
        <begin position="1028"/>
        <end position="1146"/>
    </location>
</feature>
<name>A0AAD8ZAV3_9TELE</name>
<dbReference type="Proteomes" id="UP001239994">
    <property type="component" value="Unassembled WGS sequence"/>
</dbReference>
<feature type="non-terminal residue" evidence="4">
    <location>
        <position position="1"/>
    </location>
</feature>
<evidence type="ECO:0000256" key="1">
    <source>
        <dbReference type="SAM" id="MobiDB-lite"/>
    </source>
</evidence>
<feature type="domain" description="Cilia- and flagella-associated protein 61 N-terminal" evidence="2">
    <location>
        <begin position="385"/>
        <end position="543"/>
    </location>
</feature>
<dbReference type="InterPro" id="IPR056299">
    <property type="entry name" value="CFAP61_dimer"/>
</dbReference>
<sequence length="1264" mass="141936">ENMRIITSSTGKVETVIVRRTESSDAEQISTLISPSSIAVFGRVNVIYVLEKANLAVTLSTEQNQVLAHAVFLDHPIGDLVDQTSWQQLLQTYFNGTKFTVGGDSTVYSDTPYPLNTLFLHLFVAQSSFSTVCAKEIIRIVFNAITELEYICLVTPYSSCLDRQSFHSIAFFLLESALMGIFEPMPCVKDGVQCAAFVCHRHNHCPRLHIRRARVEDHDDLTNVLAEQSMALEASYGPYFLAELIEAQDETNHVAICENEGHAVGLISVSGDVDMKLLDQCFELGPFEGLRKENPVDQPQCTGQPKPAHAPQEPPDPIYQSISQSQPEITEVLESTDAHGAKEGSEGNAGISRVLCDLPEVGSSGVCVKELTDTSAGSGAEEPPNVFCIQLFVIDKRFEMRSVDFLPYVFKVFPERDFCVISVPQLLPEFPLLQAFYRAVPRPSHSLSHELYLLHRSGLLKTLEVRLAVSDDTAAIQRLVQKCDRHEALLDDLDQFLKARRDPDGTPVQAFVAQVEEQVVGVTIIRDEEDIEYIRANYNIENFVYFSHHQREEHGQLCHYALNPIFQHYTKHFLKEALRLAHKTCLYYPVYPPYYTQNNACALPLVPVLDCMVPVYPRRQIIYPLEELGTNAPSALVTKKQVPYALYHINRKLTMEPKITVNARIVVVGASDVGLAFLEALAFCPHLRFNNLTLISTHGLPDCHSSHDMGFLATSHGYTEQDLAQFSLRSWVSGVTGKMTAIDRAAKHVQVTGGHVVPYDHLVLCTGQQYQMVCPTGIDISKLTLTSQVPDQPRCRYTGPIPHNLFTLNDQQDCIQAYHWLLKNFLEQEGNAVVYGDSIDVYTCVETLLCLGVRASKIHLVHQAAEEPLSCFSDPVVQQAVRRALEDKEVHVHHNCLLAQLNDGQHPEPLTSVSFTTNGSPLRLECAVFFNFSYKGIDYDAFKAISDACLVFDGHLVIDTTFHTNDSSIRAAGPLTKFSRRYHAERWTHAAFNSKEVGRELASVLLPFFDPTLELPASPLPDADRLIPLYSQAKIQGYSGRLPGGYGYLHVRKPSLCTNLALSVAKAGRKIETGRVETGDYFCLQFSQHGLVETITCLSPEPLPVSNYVCLYGKHQLLLNHLYERFDEGLLSDLYSYFRESWCMAIYHDRFADFEQEVRQIMETTKIEADGDSVTVAKLSEMIVDSRWEIAQEPNLYLKHIFGQSKGPAKLKRSALEFLKYNRYHLTMYAQPGLLYDEKHLMWRTVTVEQNAQSIEDPGVSAIL</sequence>
<evidence type="ECO:0000313" key="4">
    <source>
        <dbReference type="EMBL" id="KAK1796228.1"/>
    </source>
</evidence>
<proteinExistence type="predicted"/>
<dbReference type="AlphaFoldDB" id="A0AAD8ZAV3"/>
<evidence type="ECO:0008006" key="6">
    <source>
        <dbReference type="Google" id="ProtNLM"/>
    </source>
</evidence>
<dbReference type="SUPFAM" id="SSF51905">
    <property type="entry name" value="FAD/NAD(P)-binding domain"/>
    <property type="match status" value="1"/>
</dbReference>
<gene>
    <name evidence="4" type="ORF">P4O66_009303</name>
</gene>
<comment type="caution">
    <text evidence="4">The sequence shown here is derived from an EMBL/GenBank/DDBJ whole genome shotgun (WGS) entry which is preliminary data.</text>
</comment>
<evidence type="ECO:0000259" key="3">
    <source>
        <dbReference type="Pfam" id="PF23150"/>
    </source>
</evidence>
<evidence type="ECO:0000313" key="5">
    <source>
        <dbReference type="Proteomes" id="UP001239994"/>
    </source>
</evidence>
<protein>
    <recommendedName>
        <fullName evidence="6">Cilia- and flagella-associated protein 61 N-terminal domain-containing protein</fullName>
    </recommendedName>
</protein>
<accession>A0AAD8ZAV3</accession>
<dbReference type="Pfam" id="PF23150">
    <property type="entry name" value="CFAP61_dimer"/>
    <property type="match status" value="1"/>
</dbReference>
<dbReference type="PANTHER" id="PTHR21178">
    <property type="entry name" value="CILIA- AND FLAGELLA-ASSOCIATED PROTEIN 61"/>
    <property type="match status" value="1"/>
</dbReference>
<dbReference type="InterPro" id="IPR032151">
    <property type="entry name" value="CFAP61_N"/>
</dbReference>
<dbReference type="InterPro" id="IPR038884">
    <property type="entry name" value="CFAP61"/>
</dbReference>